<dbReference type="GO" id="GO:0010945">
    <property type="term" value="F:coenzyme A diphosphatase activity"/>
    <property type="evidence" value="ECO:0007669"/>
    <property type="project" value="InterPro"/>
</dbReference>
<dbReference type="Gene3D" id="3.90.79.10">
    <property type="entry name" value="Nucleoside Triphosphate Pyrophosphohydrolase"/>
    <property type="match status" value="1"/>
</dbReference>
<dbReference type="EMBL" id="FNCV01000004">
    <property type="protein sequence ID" value="SDH11149.1"/>
    <property type="molecule type" value="Genomic_DNA"/>
</dbReference>
<dbReference type="InterPro" id="IPR000086">
    <property type="entry name" value="NUDIX_hydrolase_dom"/>
</dbReference>
<sequence length="213" mass="22808">MSPLPSPSHIARALAARRANPARGPAVAGDPGIDPVAESDPIPAAVLVPLIAHPDGLGVLLTRRTAHLARHAGQISFPGGRIEPFDADPVAAALRETTEETGLQPDTIRILGRLDDYLTGTGFLVSPVVGLLTPPLLLKPDPQEVAEVFEVPLAHFLDPANHRHGTWTDRGRRKPYVAMPYGEHNIWGATAGILLDLWRCLGHPAPLREKSLP</sequence>
<keyword evidence="4" id="KW-0378">Hydrolase</keyword>
<comment type="cofactor">
    <cofactor evidence="2">
        <name>Mg(2+)</name>
        <dbReference type="ChEBI" id="CHEBI:18420"/>
    </cofactor>
</comment>
<dbReference type="RefSeq" id="WP_092618001.1">
    <property type="nucleotide sequence ID" value="NZ_FNCV01000004.1"/>
</dbReference>
<evidence type="ECO:0000256" key="6">
    <source>
        <dbReference type="ARBA" id="ARBA00023211"/>
    </source>
</evidence>
<keyword evidence="3" id="KW-0479">Metal-binding</keyword>
<dbReference type="PANTHER" id="PTHR12992">
    <property type="entry name" value="NUDIX HYDROLASE"/>
    <property type="match status" value="1"/>
</dbReference>
<evidence type="ECO:0000313" key="8">
    <source>
        <dbReference type="EMBL" id="SDH11149.1"/>
    </source>
</evidence>
<organism evidence="8 9">
    <name type="scientific">Roseospirillum parvum</name>
    <dbReference type="NCBI Taxonomy" id="83401"/>
    <lineage>
        <taxon>Bacteria</taxon>
        <taxon>Pseudomonadati</taxon>
        <taxon>Pseudomonadota</taxon>
        <taxon>Alphaproteobacteria</taxon>
        <taxon>Rhodospirillales</taxon>
        <taxon>Rhodospirillaceae</taxon>
        <taxon>Roseospirillum</taxon>
    </lineage>
</organism>
<evidence type="ECO:0000256" key="5">
    <source>
        <dbReference type="ARBA" id="ARBA00022842"/>
    </source>
</evidence>
<dbReference type="CDD" id="cd03426">
    <property type="entry name" value="NUDIX_CoAse_Nudt7"/>
    <property type="match status" value="1"/>
</dbReference>
<dbReference type="SUPFAM" id="SSF55811">
    <property type="entry name" value="Nudix"/>
    <property type="match status" value="1"/>
</dbReference>
<dbReference type="STRING" id="83401.SAMN05421742_104192"/>
<protein>
    <submittedName>
        <fullName evidence="8">8-oxo-dGTP pyrophosphatase MutT, NUDIX family</fullName>
    </submittedName>
</protein>
<evidence type="ECO:0000256" key="3">
    <source>
        <dbReference type="ARBA" id="ARBA00022723"/>
    </source>
</evidence>
<dbReference type="GO" id="GO:0046872">
    <property type="term" value="F:metal ion binding"/>
    <property type="evidence" value="ECO:0007669"/>
    <property type="project" value="UniProtKB-KW"/>
</dbReference>
<dbReference type="AlphaFoldDB" id="A0A1G7ZR27"/>
<keyword evidence="9" id="KW-1185">Reference proteome</keyword>
<dbReference type="Proteomes" id="UP000217076">
    <property type="component" value="Unassembled WGS sequence"/>
</dbReference>
<evidence type="ECO:0000313" key="9">
    <source>
        <dbReference type="Proteomes" id="UP000217076"/>
    </source>
</evidence>
<proteinExistence type="predicted"/>
<evidence type="ECO:0000256" key="1">
    <source>
        <dbReference type="ARBA" id="ARBA00001936"/>
    </source>
</evidence>
<evidence type="ECO:0000259" key="7">
    <source>
        <dbReference type="PROSITE" id="PS51462"/>
    </source>
</evidence>
<keyword evidence="5" id="KW-0460">Magnesium</keyword>
<dbReference type="InterPro" id="IPR045121">
    <property type="entry name" value="CoAse"/>
</dbReference>
<evidence type="ECO:0000256" key="2">
    <source>
        <dbReference type="ARBA" id="ARBA00001946"/>
    </source>
</evidence>
<dbReference type="Pfam" id="PF00293">
    <property type="entry name" value="NUDIX"/>
    <property type="match status" value="1"/>
</dbReference>
<dbReference type="InterPro" id="IPR015797">
    <property type="entry name" value="NUDIX_hydrolase-like_dom_sf"/>
</dbReference>
<name>A0A1G7ZR27_9PROT</name>
<accession>A0A1G7ZR27</accession>
<dbReference type="NCBIfam" id="NF007980">
    <property type="entry name" value="PRK10707.1"/>
    <property type="match status" value="1"/>
</dbReference>
<keyword evidence="6" id="KW-0464">Manganese</keyword>
<dbReference type="PROSITE" id="PS51462">
    <property type="entry name" value="NUDIX"/>
    <property type="match status" value="1"/>
</dbReference>
<reference evidence="9" key="1">
    <citation type="submission" date="2016-10" db="EMBL/GenBank/DDBJ databases">
        <authorList>
            <person name="Varghese N."/>
            <person name="Submissions S."/>
        </authorList>
    </citation>
    <scope>NUCLEOTIDE SEQUENCE [LARGE SCALE GENOMIC DNA]</scope>
    <source>
        <strain evidence="9">930I</strain>
    </source>
</reference>
<feature type="domain" description="Nudix hydrolase" evidence="7">
    <location>
        <begin position="41"/>
        <end position="181"/>
    </location>
</feature>
<dbReference type="PANTHER" id="PTHR12992:SF11">
    <property type="entry name" value="MITOCHONDRIAL COENZYME A DIPHOSPHATASE NUDT8"/>
    <property type="match status" value="1"/>
</dbReference>
<gene>
    <name evidence="8" type="ORF">SAMN05421742_104192</name>
</gene>
<comment type="cofactor">
    <cofactor evidence="1">
        <name>Mn(2+)</name>
        <dbReference type="ChEBI" id="CHEBI:29035"/>
    </cofactor>
</comment>
<evidence type="ECO:0000256" key="4">
    <source>
        <dbReference type="ARBA" id="ARBA00022801"/>
    </source>
</evidence>
<dbReference type="OrthoDB" id="9802805at2"/>